<dbReference type="RefSeq" id="XP_040781416.1">
    <property type="nucleotide sequence ID" value="XM_040915553.1"/>
</dbReference>
<proteinExistence type="predicted"/>
<dbReference type="AlphaFoldDB" id="A0A9P4YCC1"/>
<protein>
    <submittedName>
        <fullName evidence="2">Uncharacterized protein</fullName>
    </submittedName>
</protein>
<evidence type="ECO:0000313" key="2">
    <source>
        <dbReference type="EMBL" id="KAF3770455.1"/>
    </source>
</evidence>
<organism evidence="2 3">
    <name type="scientific">Cryphonectria parasitica (strain ATCC 38755 / EP155)</name>
    <dbReference type="NCBI Taxonomy" id="660469"/>
    <lineage>
        <taxon>Eukaryota</taxon>
        <taxon>Fungi</taxon>
        <taxon>Dikarya</taxon>
        <taxon>Ascomycota</taxon>
        <taxon>Pezizomycotina</taxon>
        <taxon>Sordariomycetes</taxon>
        <taxon>Sordariomycetidae</taxon>
        <taxon>Diaporthales</taxon>
        <taxon>Cryphonectriaceae</taxon>
        <taxon>Cryphonectria-Endothia species complex</taxon>
        <taxon>Cryphonectria</taxon>
    </lineage>
</organism>
<feature type="region of interest" description="Disordered" evidence="1">
    <location>
        <begin position="288"/>
        <end position="444"/>
    </location>
</feature>
<gene>
    <name evidence="2" type="ORF">M406DRAFT_219713</name>
</gene>
<comment type="caution">
    <text evidence="2">The sequence shown here is derived from an EMBL/GenBank/DDBJ whole genome shotgun (WGS) entry which is preliminary data.</text>
</comment>
<evidence type="ECO:0000256" key="1">
    <source>
        <dbReference type="SAM" id="MobiDB-lite"/>
    </source>
</evidence>
<name>A0A9P4YCC1_CRYP1</name>
<keyword evidence="3" id="KW-1185">Reference proteome</keyword>
<feature type="compositionally biased region" description="Basic and acidic residues" evidence="1">
    <location>
        <begin position="325"/>
        <end position="385"/>
    </location>
</feature>
<feature type="compositionally biased region" description="Low complexity" evidence="1">
    <location>
        <begin position="300"/>
        <end position="315"/>
    </location>
</feature>
<sequence>MLDENLPTFQFKQQPEKPLSCPVYFTRNGSEPAAEYVFERAHPSTTPAAANKYAVALKDPYAQDVVYAEVVVSPEWQQPTLSAAEIRATGQGQNSSSSNSPAPAPVIPDTFTIQLYDPDQSVVVRYIPGSLTRTESWEFEMLSQSFKMPTPSQLDRQGGNQAGGIADFRPRNMFKWKREGRLTKDMTCYNVGKSLGKHKSKEPDITIALFKMGRETAVTVYEPNLRRVEMEDRKGLDIVLVLGAEVIRDLYLAPEKRPDLFNTGTVVPSPPLPSGAFGRAPTNGTPVAMSGAIGSAPPLASTSTANVASSSSSSTKPNGSGIDPETLRLMKQMKKEDDEQLKRQARERQRREAEERRHVEEMLKQEENENRRRQAEVDRETERLRQLYGVQGQDLLPTGGRPLPGARQNSDPPRQQSYGPPQQHHPTFAPPPQQPQRPTSVGPG</sequence>
<feature type="non-terminal residue" evidence="2">
    <location>
        <position position="444"/>
    </location>
</feature>
<dbReference type="GeneID" id="63832682"/>
<feature type="compositionally biased region" description="Polar residues" evidence="1">
    <location>
        <begin position="407"/>
        <end position="420"/>
    </location>
</feature>
<dbReference type="OrthoDB" id="3357341at2759"/>
<reference evidence="2" key="1">
    <citation type="journal article" date="2020" name="Phytopathology">
        <title>Genome sequence of the chestnut blight fungus Cryphonectria parasitica EP155: A fundamental resource for an archetypical invasive plant pathogen.</title>
        <authorList>
            <person name="Crouch J.A."/>
            <person name="Dawe A."/>
            <person name="Aerts A."/>
            <person name="Barry K."/>
            <person name="Churchill A.C.L."/>
            <person name="Grimwood J."/>
            <person name="Hillman B."/>
            <person name="Milgroom M.G."/>
            <person name="Pangilinan J."/>
            <person name="Smith M."/>
            <person name="Salamov A."/>
            <person name="Schmutz J."/>
            <person name="Yadav J."/>
            <person name="Grigoriev I.V."/>
            <person name="Nuss D."/>
        </authorList>
    </citation>
    <scope>NUCLEOTIDE SEQUENCE</scope>
    <source>
        <strain evidence="2">EP155</strain>
    </source>
</reference>
<dbReference type="Proteomes" id="UP000803844">
    <property type="component" value="Unassembled WGS sequence"/>
</dbReference>
<dbReference type="EMBL" id="MU032344">
    <property type="protein sequence ID" value="KAF3770455.1"/>
    <property type="molecule type" value="Genomic_DNA"/>
</dbReference>
<accession>A0A9P4YCC1</accession>
<evidence type="ECO:0000313" key="3">
    <source>
        <dbReference type="Proteomes" id="UP000803844"/>
    </source>
</evidence>